<dbReference type="InterPro" id="IPR036397">
    <property type="entry name" value="RNaseH_sf"/>
</dbReference>
<dbReference type="Pfam" id="PF02037">
    <property type="entry name" value="SAP"/>
    <property type="match status" value="1"/>
</dbReference>
<dbReference type="GO" id="GO:0005737">
    <property type="term" value="C:cytoplasm"/>
    <property type="evidence" value="ECO:0007669"/>
    <property type="project" value="UniProtKB-SubCell"/>
</dbReference>
<feature type="domain" description="Exonuclease" evidence="19">
    <location>
        <begin position="115"/>
        <end position="298"/>
    </location>
</feature>
<dbReference type="InterPro" id="IPR051274">
    <property type="entry name" value="3-5_Exoribonuclease"/>
</dbReference>
<dbReference type="SMART" id="SM00513">
    <property type="entry name" value="SAP"/>
    <property type="match status" value="1"/>
</dbReference>
<keyword evidence="12" id="KW-0269">Exonuclease</keyword>
<organism evidence="21 22">
    <name type="scientific">Ridgeia piscesae</name>
    <name type="common">Tubeworm</name>
    <dbReference type="NCBI Taxonomy" id="27915"/>
    <lineage>
        <taxon>Eukaryota</taxon>
        <taxon>Metazoa</taxon>
        <taxon>Spiralia</taxon>
        <taxon>Lophotrochozoa</taxon>
        <taxon>Annelida</taxon>
        <taxon>Polychaeta</taxon>
        <taxon>Sedentaria</taxon>
        <taxon>Canalipalpata</taxon>
        <taxon>Sabellida</taxon>
        <taxon>Siboglinidae</taxon>
        <taxon>Ridgeia</taxon>
    </lineage>
</organism>
<comment type="cofactor">
    <cofactor evidence="2">
        <name>Mg(2+)</name>
        <dbReference type="ChEBI" id="CHEBI:18420"/>
    </cofactor>
</comment>
<evidence type="ECO:0000256" key="11">
    <source>
        <dbReference type="ARBA" id="ARBA00022801"/>
    </source>
</evidence>
<evidence type="ECO:0000256" key="8">
    <source>
        <dbReference type="ARBA" id="ARBA00022553"/>
    </source>
</evidence>
<protein>
    <recommendedName>
        <fullName evidence="17">3'-5' exoribonuclease 1</fullName>
        <ecNumber evidence="5">3.1.13.1</ecNumber>
    </recommendedName>
    <alternativeName>
        <fullName evidence="18">Histone mRNA 3'-exonuclease 1</fullName>
    </alternativeName>
</protein>
<evidence type="ECO:0000259" key="19">
    <source>
        <dbReference type="SMART" id="SM00479"/>
    </source>
</evidence>
<dbReference type="Gene3D" id="3.30.420.10">
    <property type="entry name" value="Ribonuclease H-like superfamily/Ribonuclease H"/>
    <property type="match status" value="1"/>
</dbReference>
<dbReference type="SUPFAM" id="SSF68906">
    <property type="entry name" value="SAP domain"/>
    <property type="match status" value="1"/>
</dbReference>
<dbReference type="PANTHER" id="PTHR23044">
    <property type="entry name" value="3'-5' EXONUCLEASE ERI1-RELATED"/>
    <property type="match status" value="1"/>
</dbReference>
<comment type="catalytic activity">
    <reaction evidence="1">
        <text>Exonucleolytic cleavage in the 3'- to 5'-direction to yield nucleoside 5'-phosphates.</text>
        <dbReference type="EC" id="3.1.13.1"/>
    </reaction>
</comment>
<dbReference type="GO" id="GO:0008859">
    <property type="term" value="F:exoribonuclease II activity"/>
    <property type="evidence" value="ECO:0007669"/>
    <property type="project" value="UniProtKB-EC"/>
</dbReference>
<dbReference type="InterPro" id="IPR003034">
    <property type="entry name" value="SAP_dom"/>
</dbReference>
<evidence type="ECO:0000256" key="18">
    <source>
        <dbReference type="ARBA" id="ARBA00080754"/>
    </source>
</evidence>
<dbReference type="AlphaFoldDB" id="A0AAD9NPK2"/>
<dbReference type="InterPro" id="IPR036361">
    <property type="entry name" value="SAP_dom_sf"/>
</dbReference>
<proteinExistence type="predicted"/>
<accession>A0AAD9NPK2</accession>
<keyword evidence="8" id="KW-0597">Phosphoprotein</keyword>
<dbReference type="FunFam" id="1.10.720.30:FF:000015">
    <property type="entry name" value="3'-5' exoribonuclease 1"/>
    <property type="match status" value="1"/>
</dbReference>
<keyword evidence="22" id="KW-1185">Reference proteome</keyword>
<dbReference type="SUPFAM" id="SSF53098">
    <property type="entry name" value="Ribonuclease H-like"/>
    <property type="match status" value="1"/>
</dbReference>
<dbReference type="Proteomes" id="UP001209878">
    <property type="component" value="Unassembled WGS sequence"/>
</dbReference>
<dbReference type="GO" id="GO:0006364">
    <property type="term" value="P:rRNA processing"/>
    <property type="evidence" value="ECO:0007669"/>
    <property type="project" value="UniProtKB-KW"/>
</dbReference>
<dbReference type="Gene3D" id="1.10.720.30">
    <property type="entry name" value="SAP domain"/>
    <property type="match status" value="1"/>
</dbReference>
<evidence type="ECO:0000256" key="13">
    <source>
        <dbReference type="ARBA" id="ARBA00022842"/>
    </source>
</evidence>
<comment type="subcellular location">
    <subcellularLocation>
        <location evidence="3">Cytoplasm</location>
    </subcellularLocation>
    <subcellularLocation>
        <location evidence="4">Nucleus</location>
        <location evidence="4">Nucleolus</location>
    </subcellularLocation>
</comment>
<keyword evidence="7" id="KW-0698">rRNA processing</keyword>
<dbReference type="EMBL" id="JAODUO010000782">
    <property type="protein sequence ID" value="KAK2174699.1"/>
    <property type="molecule type" value="Genomic_DNA"/>
</dbReference>
<dbReference type="GO" id="GO:0031047">
    <property type="term" value="P:regulatory ncRNA-mediated gene silencing"/>
    <property type="evidence" value="ECO:0007669"/>
    <property type="project" value="UniProtKB-KW"/>
</dbReference>
<keyword evidence="14" id="KW-0694">RNA-binding</keyword>
<dbReference type="GO" id="GO:0003723">
    <property type="term" value="F:RNA binding"/>
    <property type="evidence" value="ECO:0007669"/>
    <property type="project" value="UniProtKB-KW"/>
</dbReference>
<dbReference type="FunFam" id="3.30.420.10:FF:000034">
    <property type="entry name" value="3'-5' exoribonuclease 1"/>
    <property type="match status" value="1"/>
</dbReference>
<gene>
    <name evidence="21" type="ORF">NP493_783g01046</name>
</gene>
<dbReference type="EC" id="3.1.13.1" evidence="5"/>
<feature type="domain" description="SAP" evidence="20">
    <location>
        <begin position="60"/>
        <end position="94"/>
    </location>
</feature>
<keyword evidence="10" id="KW-0479">Metal-binding</keyword>
<dbReference type="GO" id="GO:0005730">
    <property type="term" value="C:nucleolus"/>
    <property type="evidence" value="ECO:0007669"/>
    <property type="project" value="UniProtKB-SubCell"/>
</dbReference>
<dbReference type="InterPro" id="IPR012337">
    <property type="entry name" value="RNaseH-like_sf"/>
</dbReference>
<evidence type="ECO:0000259" key="20">
    <source>
        <dbReference type="SMART" id="SM00513"/>
    </source>
</evidence>
<evidence type="ECO:0000256" key="10">
    <source>
        <dbReference type="ARBA" id="ARBA00022723"/>
    </source>
</evidence>
<evidence type="ECO:0000256" key="14">
    <source>
        <dbReference type="ARBA" id="ARBA00022884"/>
    </source>
</evidence>
<keyword evidence="6" id="KW-0963">Cytoplasm</keyword>
<evidence type="ECO:0000256" key="9">
    <source>
        <dbReference type="ARBA" id="ARBA00022722"/>
    </source>
</evidence>
<keyword evidence="13" id="KW-0460">Magnesium</keyword>
<dbReference type="Pfam" id="PF00929">
    <property type="entry name" value="RNase_T"/>
    <property type="match status" value="1"/>
</dbReference>
<dbReference type="PANTHER" id="PTHR23044:SF61">
    <property type="entry name" value="3'-5' EXORIBONUCLEASE 1-RELATED"/>
    <property type="match status" value="1"/>
</dbReference>
<evidence type="ECO:0000256" key="17">
    <source>
        <dbReference type="ARBA" id="ARBA00070944"/>
    </source>
</evidence>
<evidence type="ECO:0000256" key="2">
    <source>
        <dbReference type="ARBA" id="ARBA00001946"/>
    </source>
</evidence>
<evidence type="ECO:0000256" key="5">
    <source>
        <dbReference type="ARBA" id="ARBA00012163"/>
    </source>
</evidence>
<reference evidence="21" key="1">
    <citation type="journal article" date="2023" name="Mol. Biol. Evol.">
        <title>Third-Generation Sequencing Reveals the Adaptive Role of the Epigenome in Three Deep-Sea Polychaetes.</title>
        <authorList>
            <person name="Perez M."/>
            <person name="Aroh O."/>
            <person name="Sun Y."/>
            <person name="Lan Y."/>
            <person name="Juniper S.K."/>
            <person name="Young C.R."/>
            <person name="Angers B."/>
            <person name="Qian P.Y."/>
        </authorList>
    </citation>
    <scope>NUCLEOTIDE SEQUENCE</scope>
    <source>
        <strain evidence="21">R07B-5</strain>
    </source>
</reference>
<dbReference type="CDD" id="cd06133">
    <property type="entry name" value="ERI-1_3'hExo_like"/>
    <property type="match status" value="1"/>
</dbReference>
<evidence type="ECO:0000256" key="16">
    <source>
        <dbReference type="ARBA" id="ARBA00023242"/>
    </source>
</evidence>
<evidence type="ECO:0000256" key="12">
    <source>
        <dbReference type="ARBA" id="ARBA00022839"/>
    </source>
</evidence>
<dbReference type="InterPro" id="IPR047201">
    <property type="entry name" value="ERI-1_3'hExo-like"/>
</dbReference>
<keyword evidence="9" id="KW-0540">Nuclease</keyword>
<evidence type="ECO:0000313" key="21">
    <source>
        <dbReference type="EMBL" id="KAK2174699.1"/>
    </source>
</evidence>
<keyword evidence="15" id="KW-0943">RNA-mediated gene silencing</keyword>
<evidence type="ECO:0000313" key="22">
    <source>
        <dbReference type="Proteomes" id="UP001209878"/>
    </source>
</evidence>
<dbReference type="InterPro" id="IPR013520">
    <property type="entry name" value="Ribonucl_H"/>
</dbReference>
<comment type="caution">
    <text evidence="21">The sequence shown here is derived from an EMBL/GenBank/DDBJ whole genome shotgun (WGS) entry which is preliminary data.</text>
</comment>
<evidence type="ECO:0000256" key="3">
    <source>
        <dbReference type="ARBA" id="ARBA00004496"/>
    </source>
</evidence>
<evidence type="ECO:0000256" key="15">
    <source>
        <dbReference type="ARBA" id="ARBA00023158"/>
    </source>
</evidence>
<dbReference type="GO" id="GO:0046872">
    <property type="term" value="F:metal ion binding"/>
    <property type="evidence" value="ECO:0007669"/>
    <property type="project" value="UniProtKB-KW"/>
</dbReference>
<sequence length="398" mass="45396">MEAKTGPHDPYSEWSQAEQSDIRKWSGDQSQMVLVEDPAARTGLYSDVVYKQLALKNGLINKMTKQQLKEKLAEYKLDTRGLKEALKKRLKAFYKRRKLTAAHIQPHTAKPRVDFLLVIDFEATCQENTTNYRHEIIEFPIVVIDTHRCQVTQEFHSYVKPVVNSRLSDFCTDLTAITQEMVDSAEEFPTVLARVESWMEEQGFVKPCKFAVVTDGPWDMSRFMKLQCEISSLPFPRWARQWINVRKTFSNMYKCRRTNLANMLENLGMTFEGHQHSGIDDARNIARIALCMMQDGCNMRVNERLHQSGNECSVVTVTRRSNSSDDDGSEDEQNDAGECIQCNGESDLVSAIEGVSLGNDSGDTGRKCEQTSSRYATLHHSEDECVDDLIAYYALQKS</sequence>
<evidence type="ECO:0000256" key="1">
    <source>
        <dbReference type="ARBA" id="ARBA00001849"/>
    </source>
</evidence>
<keyword evidence="16" id="KW-0539">Nucleus</keyword>
<evidence type="ECO:0000256" key="4">
    <source>
        <dbReference type="ARBA" id="ARBA00004604"/>
    </source>
</evidence>
<evidence type="ECO:0000256" key="6">
    <source>
        <dbReference type="ARBA" id="ARBA00022490"/>
    </source>
</evidence>
<keyword evidence="11" id="KW-0378">Hydrolase</keyword>
<dbReference type="SMART" id="SM00479">
    <property type="entry name" value="EXOIII"/>
    <property type="match status" value="1"/>
</dbReference>
<evidence type="ECO:0000256" key="7">
    <source>
        <dbReference type="ARBA" id="ARBA00022552"/>
    </source>
</evidence>
<name>A0AAD9NPK2_RIDPI</name>